<dbReference type="OrthoDB" id="2755309at2759"/>
<accession>A0A165H439</accession>
<evidence type="ECO:0000313" key="3">
    <source>
        <dbReference type="Proteomes" id="UP000076871"/>
    </source>
</evidence>
<dbReference type="InterPro" id="IPR036397">
    <property type="entry name" value="RNaseH_sf"/>
</dbReference>
<dbReference type="Gene3D" id="3.30.420.10">
    <property type="entry name" value="Ribonuclease H-like superfamily/Ribonuclease H"/>
    <property type="match status" value="1"/>
</dbReference>
<proteinExistence type="predicted"/>
<dbReference type="SUPFAM" id="SSF53098">
    <property type="entry name" value="Ribonuclease H-like"/>
    <property type="match status" value="1"/>
</dbReference>
<dbReference type="EMBL" id="KV427607">
    <property type="protein sequence ID" value="KZT11215.1"/>
    <property type="molecule type" value="Genomic_DNA"/>
</dbReference>
<dbReference type="InterPro" id="IPR012337">
    <property type="entry name" value="RNaseH-like_sf"/>
</dbReference>
<name>A0A165H439_9APHY</name>
<dbReference type="InParanoid" id="A0A165H439"/>
<evidence type="ECO:0000313" key="2">
    <source>
        <dbReference type="EMBL" id="KZT11215.1"/>
    </source>
</evidence>
<dbReference type="RefSeq" id="XP_040768955.1">
    <property type="nucleotide sequence ID" value="XM_040903278.1"/>
</dbReference>
<keyword evidence="3" id="KW-1185">Reference proteome</keyword>
<feature type="non-terminal residue" evidence="2">
    <location>
        <position position="1"/>
    </location>
</feature>
<dbReference type="GO" id="GO:0003676">
    <property type="term" value="F:nucleic acid binding"/>
    <property type="evidence" value="ECO:0007669"/>
    <property type="project" value="InterPro"/>
</dbReference>
<dbReference type="InterPro" id="IPR002156">
    <property type="entry name" value="RNaseH_domain"/>
</dbReference>
<feature type="non-terminal residue" evidence="2">
    <location>
        <position position="70"/>
    </location>
</feature>
<sequence>ITHIYLCADNRAALSNVLSLRPHSGQPFSLRFRAFLAPLMEQYPLLNISLLWVPGHTGVLGNEVADRLAK</sequence>
<feature type="domain" description="RNase H type-1" evidence="1">
    <location>
        <begin position="1"/>
        <end position="70"/>
    </location>
</feature>
<dbReference type="GO" id="GO:0004523">
    <property type="term" value="F:RNA-DNA hybrid ribonuclease activity"/>
    <property type="evidence" value="ECO:0007669"/>
    <property type="project" value="InterPro"/>
</dbReference>
<reference evidence="2 3" key="1">
    <citation type="journal article" date="2016" name="Mol. Biol. Evol.">
        <title>Comparative Genomics of Early-Diverging Mushroom-Forming Fungi Provides Insights into the Origins of Lignocellulose Decay Capabilities.</title>
        <authorList>
            <person name="Nagy L.G."/>
            <person name="Riley R."/>
            <person name="Tritt A."/>
            <person name="Adam C."/>
            <person name="Daum C."/>
            <person name="Floudas D."/>
            <person name="Sun H."/>
            <person name="Yadav J.S."/>
            <person name="Pangilinan J."/>
            <person name="Larsson K.H."/>
            <person name="Matsuura K."/>
            <person name="Barry K."/>
            <person name="Labutti K."/>
            <person name="Kuo R."/>
            <person name="Ohm R.A."/>
            <person name="Bhattacharya S.S."/>
            <person name="Shirouzu T."/>
            <person name="Yoshinaga Y."/>
            <person name="Martin F.M."/>
            <person name="Grigoriev I.V."/>
            <person name="Hibbett D.S."/>
        </authorList>
    </citation>
    <scope>NUCLEOTIDE SEQUENCE [LARGE SCALE GENOMIC DNA]</scope>
    <source>
        <strain evidence="2 3">93-53</strain>
    </source>
</reference>
<protein>
    <recommendedName>
        <fullName evidence="1">RNase H type-1 domain-containing protein</fullName>
    </recommendedName>
</protein>
<dbReference type="AlphaFoldDB" id="A0A165H439"/>
<organism evidence="2 3">
    <name type="scientific">Laetiporus sulphureus 93-53</name>
    <dbReference type="NCBI Taxonomy" id="1314785"/>
    <lineage>
        <taxon>Eukaryota</taxon>
        <taxon>Fungi</taxon>
        <taxon>Dikarya</taxon>
        <taxon>Basidiomycota</taxon>
        <taxon>Agaricomycotina</taxon>
        <taxon>Agaricomycetes</taxon>
        <taxon>Polyporales</taxon>
        <taxon>Laetiporus</taxon>
    </lineage>
</organism>
<dbReference type="Proteomes" id="UP000076871">
    <property type="component" value="Unassembled WGS sequence"/>
</dbReference>
<dbReference type="GeneID" id="63820309"/>
<evidence type="ECO:0000259" key="1">
    <source>
        <dbReference type="PROSITE" id="PS50879"/>
    </source>
</evidence>
<dbReference type="PROSITE" id="PS50879">
    <property type="entry name" value="RNASE_H_1"/>
    <property type="match status" value="1"/>
</dbReference>
<gene>
    <name evidence="2" type="ORF">LAESUDRAFT_621739</name>
</gene>